<dbReference type="PANTHER" id="PTHR46807:SF1">
    <property type="entry name" value="TRANSCRIPTION FACTOR PIF3"/>
    <property type="match status" value="1"/>
</dbReference>
<dbReference type="CDD" id="cd11445">
    <property type="entry name" value="bHLH_AtPIF_like"/>
    <property type="match status" value="1"/>
</dbReference>
<organism evidence="7 10">
    <name type="scientific">Medicago truncatula</name>
    <name type="common">Barrel medic</name>
    <name type="synonym">Medicago tribuloides</name>
    <dbReference type="NCBI Taxonomy" id="3880"/>
    <lineage>
        <taxon>Eukaryota</taxon>
        <taxon>Viridiplantae</taxon>
        <taxon>Streptophyta</taxon>
        <taxon>Embryophyta</taxon>
        <taxon>Tracheophyta</taxon>
        <taxon>Spermatophyta</taxon>
        <taxon>Magnoliopsida</taxon>
        <taxon>eudicotyledons</taxon>
        <taxon>Gunneridae</taxon>
        <taxon>Pentapetalae</taxon>
        <taxon>rosids</taxon>
        <taxon>fabids</taxon>
        <taxon>Fabales</taxon>
        <taxon>Fabaceae</taxon>
        <taxon>Papilionoideae</taxon>
        <taxon>50 kb inversion clade</taxon>
        <taxon>NPAAA clade</taxon>
        <taxon>Hologalegina</taxon>
        <taxon>IRL clade</taxon>
        <taxon>Trifolieae</taxon>
        <taxon>Medicago</taxon>
    </lineage>
</organism>
<reference evidence="7 10" key="1">
    <citation type="journal article" date="2011" name="Nature">
        <title>The Medicago genome provides insight into the evolution of rhizobial symbioses.</title>
        <authorList>
            <person name="Young N.D."/>
            <person name="Debelle F."/>
            <person name="Oldroyd G.E."/>
            <person name="Geurts R."/>
            <person name="Cannon S.B."/>
            <person name="Udvardi M.K."/>
            <person name="Benedito V.A."/>
            <person name="Mayer K.F."/>
            <person name="Gouzy J."/>
            <person name="Schoof H."/>
            <person name="Van de Peer Y."/>
            <person name="Proost S."/>
            <person name="Cook D.R."/>
            <person name="Meyers B.C."/>
            <person name="Spannagl M."/>
            <person name="Cheung F."/>
            <person name="De Mita S."/>
            <person name="Krishnakumar V."/>
            <person name="Gundlach H."/>
            <person name="Zhou S."/>
            <person name="Mudge J."/>
            <person name="Bharti A.K."/>
            <person name="Murray J.D."/>
            <person name="Naoumkina M.A."/>
            <person name="Rosen B."/>
            <person name="Silverstein K.A."/>
            <person name="Tang H."/>
            <person name="Rombauts S."/>
            <person name="Zhao P.X."/>
            <person name="Zhou P."/>
            <person name="Barbe V."/>
            <person name="Bardou P."/>
            <person name="Bechner M."/>
            <person name="Bellec A."/>
            <person name="Berger A."/>
            <person name="Berges H."/>
            <person name="Bidwell S."/>
            <person name="Bisseling T."/>
            <person name="Choisne N."/>
            <person name="Couloux A."/>
            <person name="Denny R."/>
            <person name="Deshpande S."/>
            <person name="Dai X."/>
            <person name="Doyle J.J."/>
            <person name="Dudez A.M."/>
            <person name="Farmer A.D."/>
            <person name="Fouteau S."/>
            <person name="Franken C."/>
            <person name="Gibelin C."/>
            <person name="Gish J."/>
            <person name="Goldstein S."/>
            <person name="Gonzalez A.J."/>
            <person name="Green P.J."/>
            <person name="Hallab A."/>
            <person name="Hartog M."/>
            <person name="Hua A."/>
            <person name="Humphray S.J."/>
            <person name="Jeong D.H."/>
            <person name="Jing Y."/>
            <person name="Jocker A."/>
            <person name="Kenton S.M."/>
            <person name="Kim D.J."/>
            <person name="Klee K."/>
            <person name="Lai H."/>
            <person name="Lang C."/>
            <person name="Lin S."/>
            <person name="Macmil S.L."/>
            <person name="Magdelenat G."/>
            <person name="Matthews L."/>
            <person name="McCorrison J."/>
            <person name="Monaghan E.L."/>
            <person name="Mun J.H."/>
            <person name="Najar F.Z."/>
            <person name="Nicholson C."/>
            <person name="Noirot C."/>
            <person name="O'Bleness M."/>
            <person name="Paule C.R."/>
            <person name="Poulain J."/>
            <person name="Prion F."/>
            <person name="Qin B."/>
            <person name="Qu C."/>
            <person name="Retzel E.F."/>
            <person name="Riddle C."/>
            <person name="Sallet E."/>
            <person name="Samain S."/>
            <person name="Samson N."/>
            <person name="Sanders I."/>
            <person name="Saurat O."/>
            <person name="Scarpelli C."/>
            <person name="Schiex T."/>
            <person name="Segurens B."/>
            <person name="Severin A.J."/>
            <person name="Sherrier D.J."/>
            <person name="Shi R."/>
            <person name="Sims S."/>
            <person name="Singer S.R."/>
            <person name="Sinharoy S."/>
            <person name="Sterck L."/>
            <person name="Viollet A."/>
            <person name="Wang B.B."/>
            <person name="Wang K."/>
            <person name="Wang M."/>
            <person name="Wang X."/>
            <person name="Warfsmann J."/>
            <person name="Weissenbach J."/>
            <person name="White D.D."/>
            <person name="White J.D."/>
            <person name="Wiley G.B."/>
            <person name="Wincker P."/>
            <person name="Xing Y."/>
            <person name="Yang L."/>
            <person name="Yao Z."/>
            <person name="Ying F."/>
            <person name="Zhai J."/>
            <person name="Zhou L."/>
            <person name="Zuber A."/>
            <person name="Denarie J."/>
            <person name="Dixon R.A."/>
            <person name="May G.D."/>
            <person name="Schwartz D.C."/>
            <person name="Rogers J."/>
            <person name="Quetier F."/>
            <person name="Town C.D."/>
            <person name="Roe B.A."/>
        </authorList>
    </citation>
    <scope>NUCLEOTIDE SEQUENCE [LARGE SCALE GENOMIC DNA]</scope>
    <source>
        <strain evidence="7">A17</strain>
        <strain evidence="9 10">cv. Jemalong A17</strain>
    </source>
</reference>
<name>G7KVK4_MEDTR</name>
<dbReference type="SMART" id="SM00353">
    <property type="entry name" value="HLH"/>
    <property type="match status" value="1"/>
</dbReference>
<evidence type="ECO:0000259" key="6">
    <source>
        <dbReference type="PROSITE" id="PS50888"/>
    </source>
</evidence>
<dbReference type="PaxDb" id="3880-AES82347"/>
<feature type="domain" description="BHLH" evidence="6">
    <location>
        <begin position="438"/>
        <end position="487"/>
    </location>
</feature>
<keyword evidence="2" id="KW-0805">Transcription regulation</keyword>
<dbReference type="InterPro" id="IPR047265">
    <property type="entry name" value="PIF1-like_bHLH"/>
</dbReference>
<dbReference type="Proteomes" id="UP000265566">
    <property type="component" value="Chromosome 7"/>
</dbReference>
<keyword evidence="4" id="KW-0539">Nucleus</keyword>
<proteinExistence type="predicted"/>
<dbReference type="eggNOG" id="ENOG502QV9I">
    <property type="taxonomic scope" value="Eukaryota"/>
</dbReference>
<dbReference type="EMBL" id="CM001223">
    <property type="protein sequence ID" value="AES82347.2"/>
    <property type="molecule type" value="Genomic_DNA"/>
</dbReference>
<reference evidence="8" key="4">
    <citation type="journal article" date="2018" name="Nat. Plants">
        <title>Whole-genome landscape of Medicago truncatula symbiotic genes.</title>
        <authorList>
            <person name="Pecrix Y."/>
            <person name="Gamas P."/>
            <person name="Carrere S."/>
        </authorList>
    </citation>
    <scope>NUCLEOTIDE SEQUENCE</scope>
    <source>
        <tissue evidence="8">Leaves</tissue>
    </source>
</reference>
<dbReference type="GO" id="GO:0010017">
    <property type="term" value="P:red or far-red light signaling pathway"/>
    <property type="evidence" value="ECO:0000318"/>
    <property type="project" value="GO_Central"/>
</dbReference>
<reference evidence="9" key="3">
    <citation type="submission" date="2015-04" db="UniProtKB">
        <authorList>
            <consortium name="EnsemblPlants"/>
        </authorList>
    </citation>
    <scope>IDENTIFICATION</scope>
    <source>
        <strain evidence="9">cv. Jemalong A17</strain>
    </source>
</reference>
<comment type="subcellular location">
    <subcellularLocation>
        <location evidence="1">Nucleus</location>
    </subcellularLocation>
</comment>
<dbReference type="PROSITE" id="PS50888">
    <property type="entry name" value="BHLH"/>
    <property type="match status" value="1"/>
</dbReference>
<dbReference type="InterPro" id="IPR044273">
    <property type="entry name" value="PIF3-like"/>
</dbReference>
<dbReference type="STRING" id="3880.G7KVK4"/>
<evidence type="ECO:0000256" key="5">
    <source>
        <dbReference type="SAM" id="MobiDB-lite"/>
    </source>
</evidence>
<dbReference type="OrthoDB" id="690068at2759"/>
<dbReference type="PANTHER" id="PTHR46807">
    <property type="entry name" value="TRANSCRIPTION FACTOR PIF3"/>
    <property type="match status" value="1"/>
</dbReference>
<dbReference type="GO" id="GO:0005634">
    <property type="term" value="C:nucleus"/>
    <property type="evidence" value="ECO:0000318"/>
    <property type="project" value="GO_Central"/>
</dbReference>
<keyword evidence="10" id="KW-1185">Reference proteome</keyword>
<evidence type="ECO:0000256" key="2">
    <source>
        <dbReference type="ARBA" id="ARBA00023015"/>
    </source>
</evidence>
<evidence type="ECO:0000313" key="9">
    <source>
        <dbReference type="EnsemblPlants" id="AES82347"/>
    </source>
</evidence>
<dbReference type="GO" id="GO:0046983">
    <property type="term" value="F:protein dimerization activity"/>
    <property type="evidence" value="ECO:0007669"/>
    <property type="project" value="InterPro"/>
</dbReference>
<dbReference type="FunFam" id="4.10.280.10:FF:000004">
    <property type="entry name" value="Basic helix-loop-helix transcription factor"/>
    <property type="match status" value="1"/>
</dbReference>
<feature type="compositionally biased region" description="Basic and acidic residues" evidence="5">
    <location>
        <begin position="401"/>
        <end position="413"/>
    </location>
</feature>
<protein>
    <submittedName>
        <fullName evidence="7">Phytochrome-interacting factor 3.1</fullName>
    </submittedName>
    <submittedName>
        <fullName evidence="8">Putative transcription factor bHLH family</fullName>
    </submittedName>
</protein>
<sequence length="691" mass="75982">MMPLHELYHMSKEKVDHKEMNNSCAPDQSSVPRNDLFELVWQNDQILVHGQSSNSNRAKMTPTLPSHTLKGHDKYSGQHANETNTRIGKFEDLDNGLNEIITRSVSSSQDEDLMTMMPWLNCAMDDEHSLHYSSCFVHEPGARTNDFAATNKFSLLDRKSNCIQVFSDSHKQGILSKGSSLAVEDFDTSELKTSTNQLNMSSLLQQCQPSFESIRFRESGLSENNTKGNANQHAPCEEISHVPSSSTVMNFTHFAKPAAIVKANLQNIGFSSSRSERVGAKNKDAAAIGRNPCESSKVDLSVECPKSSAIHCHQSVEPSRVGLKPLEPKSLEKNTTVSTSACKEDVSKVDQTSNQVLSESSRKGQEVFKKCTELTVASSSVCSDNGVHRSSDDANQNLKRKNLDSEDSEWHSEDFEDESIGVKRTDHGRGVTGSKKNRSTEVHNLSERRRRDRINERMRALQELIPNCNKADKASMLDEAIEYLKSLQLQLQIMSMGGGGLYMPMTLPAGMQHMHAAHMFPFSPMSVAMQMGLGVPQFQGTHLPVAHTSGLAALHGMVRPNPQMFGLQAGQGLHMPMPSASMFSYPGEPVMNSSAVELNASGTAGLMETVESASASKLKDQMPKLKDPMPNVNSQVMLNNKGCSSTNQMSIQCEATTGGLEQSNVVLDSAHALLENDKRDNIEIEIDKSHE</sequence>
<accession>A0A0C3WFE4</accession>
<accession>G7KVK4</accession>
<evidence type="ECO:0000313" key="7">
    <source>
        <dbReference type="EMBL" id="AES82347.2"/>
    </source>
</evidence>
<dbReference type="Proteomes" id="UP000002051">
    <property type="component" value="Unassembled WGS sequence"/>
</dbReference>
<dbReference type="EMBL" id="PSQE01000007">
    <property type="protein sequence ID" value="RHN49136.1"/>
    <property type="molecule type" value="Genomic_DNA"/>
</dbReference>
<feature type="compositionally biased region" description="Basic and acidic residues" evidence="5">
    <location>
        <begin position="438"/>
        <end position="448"/>
    </location>
</feature>
<dbReference type="HOGENOM" id="CLU_014289_0_1_1"/>
<keyword evidence="3" id="KW-0804">Transcription</keyword>
<dbReference type="SUPFAM" id="SSF47459">
    <property type="entry name" value="HLH, helix-loop-helix DNA-binding domain"/>
    <property type="match status" value="1"/>
</dbReference>
<dbReference type="AlphaFoldDB" id="G7KVK4"/>
<evidence type="ECO:0000256" key="1">
    <source>
        <dbReference type="ARBA" id="ARBA00004123"/>
    </source>
</evidence>
<dbReference type="GO" id="GO:0000976">
    <property type="term" value="F:transcription cis-regulatory region binding"/>
    <property type="evidence" value="ECO:0000318"/>
    <property type="project" value="GO_Central"/>
</dbReference>
<dbReference type="InterPro" id="IPR036638">
    <property type="entry name" value="HLH_DNA-bd_sf"/>
</dbReference>
<dbReference type="InterPro" id="IPR011598">
    <property type="entry name" value="bHLH_dom"/>
</dbReference>
<dbReference type="Gene3D" id="4.10.280.10">
    <property type="entry name" value="Helix-loop-helix DNA-binding domain"/>
    <property type="match status" value="1"/>
</dbReference>
<evidence type="ECO:0000256" key="3">
    <source>
        <dbReference type="ARBA" id="ARBA00023163"/>
    </source>
</evidence>
<dbReference type="GO" id="GO:0003700">
    <property type="term" value="F:DNA-binding transcription factor activity"/>
    <property type="evidence" value="ECO:0000318"/>
    <property type="project" value="GO_Central"/>
</dbReference>
<evidence type="ECO:0000256" key="4">
    <source>
        <dbReference type="ARBA" id="ARBA00023242"/>
    </source>
</evidence>
<dbReference type="Pfam" id="PF00010">
    <property type="entry name" value="HLH"/>
    <property type="match status" value="1"/>
</dbReference>
<dbReference type="EnsemblPlants" id="AES82347">
    <property type="protein sequence ID" value="AES82347"/>
    <property type="gene ID" value="MTR_7g111320"/>
</dbReference>
<gene>
    <name evidence="9" type="primary">11427226</name>
    <name evidence="7" type="ordered locus">MTR_7g111320</name>
    <name evidence="8" type="ORF">MtrunA17_Chr7g0271251</name>
</gene>
<evidence type="ECO:0000313" key="8">
    <source>
        <dbReference type="EMBL" id="RHN49136.1"/>
    </source>
</evidence>
<feature type="region of interest" description="Disordered" evidence="5">
    <location>
        <begin position="382"/>
        <end position="448"/>
    </location>
</feature>
<dbReference type="Gramene" id="rna43933">
    <property type="protein sequence ID" value="RHN49136.1"/>
    <property type="gene ID" value="gene43933"/>
</dbReference>
<feature type="compositionally biased region" description="Basic and acidic residues" evidence="5">
    <location>
        <begin position="420"/>
        <end position="429"/>
    </location>
</feature>
<reference evidence="7 10" key="2">
    <citation type="journal article" date="2014" name="BMC Genomics">
        <title>An improved genome release (version Mt4.0) for the model legume Medicago truncatula.</title>
        <authorList>
            <person name="Tang H."/>
            <person name="Krishnakumar V."/>
            <person name="Bidwell S."/>
            <person name="Rosen B."/>
            <person name="Chan A."/>
            <person name="Zhou S."/>
            <person name="Gentzbittel L."/>
            <person name="Childs K.L."/>
            <person name="Yandell M."/>
            <person name="Gundlach H."/>
            <person name="Mayer K.F."/>
            <person name="Schwartz D.C."/>
            <person name="Town C.D."/>
        </authorList>
    </citation>
    <scope>GENOME REANNOTATION</scope>
    <source>
        <strain evidence="9 10">cv. Jemalong A17</strain>
    </source>
</reference>
<evidence type="ECO:0000313" key="10">
    <source>
        <dbReference type="Proteomes" id="UP000002051"/>
    </source>
</evidence>